<name>A0AA36H9S9_CYLNA</name>
<gene>
    <name evidence="1" type="ORF">CYNAS_LOCUS18779</name>
</gene>
<dbReference type="Proteomes" id="UP001176961">
    <property type="component" value="Unassembled WGS sequence"/>
</dbReference>
<keyword evidence="2" id="KW-1185">Reference proteome</keyword>
<organism evidence="1 2">
    <name type="scientific">Cylicocyclus nassatus</name>
    <name type="common">Nematode worm</name>
    <dbReference type="NCBI Taxonomy" id="53992"/>
    <lineage>
        <taxon>Eukaryota</taxon>
        <taxon>Metazoa</taxon>
        <taxon>Ecdysozoa</taxon>
        <taxon>Nematoda</taxon>
        <taxon>Chromadorea</taxon>
        <taxon>Rhabditida</taxon>
        <taxon>Rhabditina</taxon>
        <taxon>Rhabditomorpha</taxon>
        <taxon>Strongyloidea</taxon>
        <taxon>Strongylidae</taxon>
        <taxon>Cylicocyclus</taxon>
    </lineage>
</organism>
<sequence>MEKGTLRDFRICTRDFNSWMLFKLSFVSFYCWRYSVHTSEQYSSIDISNSIGGNLYHTVLHFGFSADSASTS</sequence>
<proteinExistence type="predicted"/>
<evidence type="ECO:0000313" key="2">
    <source>
        <dbReference type="Proteomes" id="UP001176961"/>
    </source>
</evidence>
<accession>A0AA36H9S9</accession>
<dbReference type="AlphaFoldDB" id="A0AA36H9S9"/>
<reference evidence="1" key="1">
    <citation type="submission" date="2023-07" db="EMBL/GenBank/DDBJ databases">
        <authorList>
            <consortium name="CYATHOMIX"/>
        </authorList>
    </citation>
    <scope>NUCLEOTIDE SEQUENCE</scope>
    <source>
        <strain evidence="1">N/A</strain>
    </source>
</reference>
<comment type="caution">
    <text evidence="1">The sequence shown here is derived from an EMBL/GenBank/DDBJ whole genome shotgun (WGS) entry which is preliminary data.</text>
</comment>
<evidence type="ECO:0000313" key="1">
    <source>
        <dbReference type="EMBL" id="CAJ0606796.1"/>
    </source>
</evidence>
<dbReference type="EMBL" id="CATQJL010000316">
    <property type="protein sequence ID" value="CAJ0606796.1"/>
    <property type="molecule type" value="Genomic_DNA"/>
</dbReference>
<protein>
    <submittedName>
        <fullName evidence="1">Uncharacterized protein</fullName>
    </submittedName>
</protein>